<dbReference type="CDD" id="cd00609">
    <property type="entry name" value="AAT_like"/>
    <property type="match status" value="1"/>
</dbReference>
<dbReference type="Gene3D" id="1.10.10.10">
    <property type="entry name" value="Winged helix-like DNA-binding domain superfamily/Winged helix DNA-binding domain"/>
    <property type="match status" value="1"/>
</dbReference>
<dbReference type="GO" id="GO:0030170">
    <property type="term" value="F:pyridoxal phosphate binding"/>
    <property type="evidence" value="ECO:0007669"/>
    <property type="project" value="InterPro"/>
</dbReference>
<dbReference type="Gene3D" id="3.40.640.10">
    <property type="entry name" value="Type I PLP-dependent aspartate aminotransferase-like (Major domain)"/>
    <property type="match status" value="1"/>
</dbReference>
<keyword evidence="2" id="KW-0663">Pyridoxal phosphate</keyword>
<dbReference type="InterPro" id="IPR004839">
    <property type="entry name" value="Aminotransferase_I/II_large"/>
</dbReference>
<dbReference type="EMBL" id="LT629751">
    <property type="protein sequence ID" value="SDT23551.1"/>
    <property type="molecule type" value="Genomic_DNA"/>
</dbReference>
<evidence type="ECO:0000313" key="7">
    <source>
        <dbReference type="EMBL" id="SDT23551.1"/>
    </source>
</evidence>
<dbReference type="RefSeq" id="WP_090351464.1">
    <property type="nucleotide sequence ID" value="NZ_LT629751.1"/>
</dbReference>
<dbReference type="InterPro" id="IPR036388">
    <property type="entry name" value="WH-like_DNA-bd_sf"/>
</dbReference>
<dbReference type="OrthoDB" id="9804020at2"/>
<dbReference type="SUPFAM" id="SSF46785">
    <property type="entry name" value="Winged helix' DNA-binding domain"/>
    <property type="match status" value="1"/>
</dbReference>
<dbReference type="InterPro" id="IPR015422">
    <property type="entry name" value="PyrdxlP-dep_Trfase_small"/>
</dbReference>
<dbReference type="InterPro" id="IPR000524">
    <property type="entry name" value="Tscrpt_reg_HTH_GntR"/>
</dbReference>
<dbReference type="Pfam" id="PF00155">
    <property type="entry name" value="Aminotran_1_2"/>
    <property type="match status" value="1"/>
</dbReference>
<reference evidence="8" key="1">
    <citation type="submission" date="2016-10" db="EMBL/GenBank/DDBJ databases">
        <authorList>
            <person name="Varghese N."/>
            <person name="Submissions S."/>
        </authorList>
    </citation>
    <scope>NUCLEOTIDE SEQUENCE [LARGE SCALE GENOMIC DNA]</scope>
    <source>
        <strain evidence="8">KCTC 32247</strain>
    </source>
</reference>
<sequence length="483" mass="52835">MNAPASAPVRYRLLADQLAEAIDRGSLPAGARLPSVRACAVQHELSLNTVTAAYRLLEDRGLIEARPQSGYYVRSSLPPLQRPLREQPAGVRKAGEMEDLMAVVLQCQQRADHVDLALACPRGEAFYPGAKLARLTASLLRRQPQLVSRYALPPGSQRLREQIARRAALLGMTLAADDILLTHGAMEALQLALRAVTRAGDTVGIESPSYFNLYPLLASLGLKVLEIPTHPQHGLALDALELLLEEKRLSAIIAMPTVHNPLGCSMPLAAKRRLAELANRHQVPLIEDALYAELQFAEPLQPTAKAFDRDGWVMTCASYTKTLAPDYRIGWLEAGRFRDAVRQLKFSSSVAESLLLAETVGLFLENGGYDHHMRALRRRYAAQVDAVRGIVARHFPAGTRATQPVGGFLLWLELPETVDSLELFHAALAERIVIIPGQLYSNGARFRHCLRLSCCQELDERVTGALRRLGELATALAAGAASA</sequence>
<dbReference type="PANTHER" id="PTHR46577">
    <property type="entry name" value="HTH-TYPE TRANSCRIPTIONAL REGULATORY PROTEIN GABR"/>
    <property type="match status" value="1"/>
</dbReference>
<dbReference type="InterPro" id="IPR036390">
    <property type="entry name" value="WH_DNA-bd_sf"/>
</dbReference>
<dbReference type="PANTHER" id="PTHR46577:SF2">
    <property type="entry name" value="TRANSCRIPTIONAL REGULATORY PROTEIN"/>
    <property type="match status" value="1"/>
</dbReference>
<keyword evidence="4" id="KW-0238">DNA-binding</keyword>
<evidence type="ECO:0000256" key="5">
    <source>
        <dbReference type="ARBA" id="ARBA00023163"/>
    </source>
</evidence>
<dbReference type="SUPFAM" id="SSF53383">
    <property type="entry name" value="PLP-dependent transferases"/>
    <property type="match status" value="1"/>
</dbReference>
<evidence type="ECO:0000313" key="8">
    <source>
        <dbReference type="Proteomes" id="UP000243359"/>
    </source>
</evidence>
<organism evidence="7 8">
    <name type="scientific">Pseudomonas oryzae</name>
    <dbReference type="NCBI Taxonomy" id="1392877"/>
    <lineage>
        <taxon>Bacteria</taxon>
        <taxon>Pseudomonadati</taxon>
        <taxon>Pseudomonadota</taxon>
        <taxon>Gammaproteobacteria</taxon>
        <taxon>Pseudomonadales</taxon>
        <taxon>Pseudomonadaceae</taxon>
        <taxon>Pseudomonas</taxon>
    </lineage>
</organism>
<proteinExistence type="inferred from homology"/>
<keyword evidence="5" id="KW-0804">Transcription</keyword>
<dbReference type="GO" id="GO:0003700">
    <property type="term" value="F:DNA-binding transcription factor activity"/>
    <property type="evidence" value="ECO:0007669"/>
    <property type="project" value="InterPro"/>
</dbReference>
<dbReference type="InterPro" id="IPR051446">
    <property type="entry name" value="HTH_trans_reg/aminotransferase"/>
</dbReference>
<accession>A0A1H1YQ66</accession>
<dbReference type="STRING" id="1392877.SAMN05216221_3887"/>
<dbReference type="InterPro" id="IPR015424">
    <property type="entry name" value="PyrdxlP-dep_Trfase"/>
</dbReference>
<dbReference type="CDD" id="cd07377">
    <property type="entry name" value="WHTH_GntR"/>
    <property type="match status" value="1"/>
</dbReference>
<name>A0A1H1YQ66_9PSED</name>
<dbReference type="GO" id="GO:0003677">
    <property type="term" value="F:DNA binding"/>
    <property type="evidence" value="ECO:0007669"/>
    <property type="project" value="UniProtKB-KW"/>
</dbReference>
<evidence type="ECO:0000256" key="3">
    <source>
        <dbReference type="ARBA" id="ARBA00023015"/>
    </source>
</evidence>
<dbReference type="Gene3D" id="3.90.1150.10">
    <property type="entry name" value="Aspartate Aminotransferase, domain 1"/>
    <property type="match status" value="1"/>
</dbReference>
<protein>
    <submittedName>
        <fullName evidence="7">Transcriptional regulator, GntR family</fullName>
    </submittedName>
</protein>
<dbReference type="AlphaFoldDB" id="A0A1H1YQ66"/>
<keyword evidence="3" id="KW-0805">Transcription regulation</keyword>
<comment type="similarity">
    <text evidence="1">In the C-terminal section; belongs to the class-I pyridoxal-phosphate-dependent aminotransferase family.</text>
</comment>
<evidence type="ECO:0000259" key="6">
    <source>
        <dbReference type="PROSITE" id="PS50949"/>
    </source>
</evidence>
<dbReference type="InterPro" id="IPR015421">
    <property type="entry name" value="PyrdxlP-dep_Trfase_major"/>
</dbReference>
<dbReference type="PROSITE" id="PS50949">
    <property type="entry name" value="HTH_GNTR"/>
    <property type="match status" value="1"/>
</dbReference>
<evidence type="ECO:0000256" key="2">
    <source>
        <dbReference type="ARBA" id="ARBA00022898"/>
    </source>
</evidence>
<evidence type="ECO:0000256" key="4">
    <source>
        <dbReference type="ARBA" id="ARBA00023125"/>
    </source>
</evidence>
<feature type="domain" description="HTH gntR-type" evidence="6">
    <location>
        <begin position="8"/>
        <end position="76"/>
    </location>
</feature>
<dbReference type="SMART" id="SM00345">
    <property type="entry name" value="HTH_GNTR"/>
    <property type="match status" value="1"/>
</dbReference>
<dbReference type="Proteomes" id="UP000243359">
    <property type="component" value="Chromosome I"/>
</dbReference>
<gene>
    <name evidence="7" type="ORF">SAMN05216221_3887</name>
</gene>
<evidence type="ECO:0000256" key="1">
    <source>
        <dbReference type="ARBA" id="ARBA00005384"/>
    </source>
</evidence>
<dbReference type="Pfam" id="PF00392">
    <property type="entry name" value="GntR"/>
    <property type="match status" value="1"/>
</dbReference>
<keyword evidence="8" id="KW-1185">Reference proteome</keyword>